<feature type="domain" description="AB hydrolase-1" evidence="6">
    <location>
        <begin position="14"/>
        <end position="243"/>
    </location>
</feature>
<dbReference type="InterPro" id="IPR029058">
    <property type="entry name" value="AB_hydrolase_fold"/>
</dbReference>
<feature type="binding site" evidence="5">
    <location>
        <begin position="139"/>
        <end position="143"/>
    </location>
    <ligand>
        <name>substrate</name>
    </ligand>
</feature>
<dbReference type="PANTHER" id="PTHR43194:SF5">
    <property type="entry name" value="PIMELOYL-[ACYL-CARRIER PROTEIN] METHYL ESTER ESTERASE"/>
    <property type="match status" value="1"/>
</dbReference>
<dbReference type="AlphaFoldDB" id="A0A0A6P7G7"/>
<dbReference type="UniPathway" id="UPA00078"/>
<keyword evidence="2 5" id="KW-0963">Cytoplasm</keyword>
<sequence>MNLFVKEQGEGKPLILLHGFGFNGEIWNDIAVRLAQNWHVYQVDLPGHGRSAMCEYSLPILMEKLAVALPQEAVWVGWSMGGLLAMAMARWHPVRALVLVSSSPRFVRAEDWPYAMTSAVLQLFADQVQSDTLGTLQRFLALQVKGGEDARPQLRALKTLLKETPSPQAEALQGGLHLLQNTDLRSELSLIGCPALLCLGERDMLVPAAMGKVCQQWWPNLQTVCIKGAAHVPFLSHPQIFIELLEGFLNEFT</sequence>
<dbReference type="Pfam" id="PF12697">
    <property type="entry name" value="Abhydrolase_6"/>
    <property type="match status" value="1"/>
</dbReference>
<name>A0A0A6P7G7_9GAMM</name>
<feature type="active site" description="Nucleophile" evidence="5">
    <location>
        <position position="79"/>
    </location>
</feature>
<keyword evidence="1 5" id="KW-0719">Serine esterase</keyword>
<feature type="active site" evidence="5">
    <location>
        <position position="231"/>
    </location>
</feature>
<gene>
    <name evidence="5" type="primary">bioH</name>
    <name evidence="7" type="ORF">PN36_10290</name>
</gene>
<dbReference type="SUPFAM" id="SSF53474">
    <property type="entry name" value="alpha/beta-Hydrolases"/>
    <property type="match status" value="1"/>
</dbReference>
<dbReference type="InterPro" id="IPR010076">
    <property type="entry name" value="BioH"/>
</dbReference>
<evidence type="ECO:0000259" key="6">
    <source>
        <dbReference type="Pfam" id="PF12697"/>
    </source>
</evidence>
<dbReference type="GO" id="GO:0009102">
    <property type="term" value="P:biotin biosynthetic process"/>
    <property type="evidence" value="ECO:0007669"/>
    <property type="project" value="UniProtKB-UniRule"/>
</dbReference>
<dbReference type="Gene3D" id="3.40.50.1820">
    <property type="entry name" value="alpha/beta hydrolase"/>
    <property type="match status" value="1"/>
</dbReference>
<evidence type="ECO:0000256" key="4">
    <source>
        <dbReference type="ARBA" id="ARBA00022801"/>
    </source>
</evidence>
<feature type="binding site" evidence="5">
    <location>
        <position position="231"/>
    </location>
    <ligand>
        <name>substrate</name>
    </ligand>
</feature>
<comment type="caution">
    <text evidence="5">Lacks conserved residue(s) required for the propagation of feature annotation.</text>
</comment>
<keyword evidence="4 5" id="KW-0378">Hydrolase</keyword>
<comment type="function">
    <text evidence="5">The physiological role of BioH is to remove the methyl group introduced by BioC when the pimeloyl moiety is complete. It allows to synthesize pimeloyl-ACP via the fatty acid synthetic pathway through the hydrolysis of the ester bonds of pimeloyl-ACP esters.</text>
</comment>
<evidence type="ECO:0000256" key="2">
    <source>
        <dbReference type="ARBA" id="ARBA00022490"/>
    </source>
</evidence>
<feature type="binding site" evidence="5">
    <location>
        <begin position="79"/>
        <end position="80"/>
    </location>
    <ligand>
        <name>substrate</name>
    </ligand>
</feature>
<organism evidence="7 8">
    <name type="scientific">Candidatus Thiomargarita nelsonii</name>
    <dbReference type="NCBI Taxonomy" id="1003181"/>
    <lineage>
        <taxon>Bacteria</taxon>
        <taxon>Pseudomonadati</taxon>
        <taxon>Pseudomonadota</taxon>
        <taxon>Gammaproteobacteria</taxon>
        <taxon>Thiotrichales</taxon>
        <taxon>Thiotrichaceae</taxon>
        <taxon>Thiomargarita</taxon>
    </lineage>
</organism>
<keyword evidence="8" id="KW-1185">Reference proteome</keyword>
<evidence type="ECO:0000313" key="7">
    <source>
        <dbReference type="EMBL" id="KHD06327.1"/>
    </source>
</evidence>
<comment type="similarity">
    <text evidence="5">Belongs to the AB hydrolase superfamily. Carboxylesterase BioH family.</text>
</comment>
<dbReference type="Proteomes" id="UP000030428">
    <property type="component" value="Unassembled WGS sequence"/>
</dbReference>
<comment type="pathway">
    <text evidence="5">Cofactor biosynthesis; biotin biosynthesis.</text>
</comment>
<dbReference type="GO" id="GO:0090499">
    <property type="term" value="F:pimelyl-[acyl-carrier protein] methyl ester esterase activity"/>
    <property type="evidence" value="ECO:0007669"/>
    <property type="project" value="UniProtKB-EC"/>
</dbReference>
<dbReference type="InterPro" id="IPR050228">
    <property type="entry name" value="Carboxylesterase_BioH"/>
</dbReference>
<feature type="active site" evidence="5">
    <location>
        <position position="203"/>
    </location>
</feature>
<accession>A0A0A6P7G7</accession>
<dbReference type="EC" id="3.1.1.85" evidence="5"/>
<evidence type="ECO:0000256" key="5">
    <source>
        <dbReference type="HAMAP-Rule" id="MF_01260"/>
    </source>
</evidence>
<protein>
    <recommendedName>
        <fullName evidence="5">Pimeloyl-[acyl-carrier protein] methyl ester esterase</fullName>
        <ecNumber evidence="5">3.1.1.85</ecNumber>
    </recommendedName>
    <alternativeName>
        <fullName evidence="5">Biotin synthesis protein BioH</fullName>
    </alternativeName>
    <alternativeName>
        <fullName evidence="5">Carboxylesterase BioH</fullName>
    </alternativeName>
</protein>
<evidence type="ECO:0000256" key="1">
    <source>
        <dbReference type="ARBA" id="ARBA00022487"/>
    </source>
</evidence>
<comment type="subcellular location">
    <subcellularLocation>
        <location evidence="5">Cytoplasm</location>
    </subcellularLocation>
</comment>
<reference evidence="7 8" key="1">
    <citation type="journal article" date="2016" name="Front. Microbiol.">
        <title>Single-Cell (Meta-)Genomics of a Dimorphic Candidatus Thiomargarita nelsonii Reveals Genomic Plasticity.</title>
        <authorList>
            <person name="Flood B.E."/>
            <person name="Fliss P."/>
            <person name="Jones D.S."/>
            <person name="Dick G.J."/>
            <person name="Jain S."/>
            <person name="Kaster A.K."/>
            <person name="Winkel M."/>
            <person name="Mussmann M."/>
            <person name="Bailey J."/>
        </authorList>
    </citation>
    <scope>NUCLEOTIDE SEQUENCE [LARGE SCALE GENOMIC DNA]</scope>
    <source>
        <strain evidence="7">Hydrate Ridge</strain>
    </source>
</reference>
<dbReference type="GO" id="GO:0005737">
    <property type="term" value="C:cytoplasm"/>
    <property type="evidence" value="ECO:0007669"/>
    <property type="project" value="UniProtKB-SubCell"/>
</dbReference>
<dbReference type="InterPro" id="IPR000073">
    <property type="entry name" value="AB_hydrolase_1"/>
</dbReference>
<comment type="subunit">
    <text evidence="5">Monomer.</text>
</comment>
<comment type="catalytic activity">
    <reaction evidence="5">
        <text>6-carboxyhexanoyl-[ACP] methyl ester + H2O = 6-carboxyhexanoyl-[ACP] + methanol + H(+)</text>
        <dbReference type="Rhea" id="RHEA:42700"/>
        <dbReference type="Rhea" id="RHEA-COMP:9955"/>
        <dbReference type="Rhea" id="RHEA-COMP:10186"/>
        <dbReference type="ChEBI" id="CHEBI:15377"/>
        <dbReference type="ChEBI" id="CHEBI:15378"/>
        <dbReference type="ChEBI" id="CHEBI:17790"/>
        <dbReference type="ChEBI" id="CHEBI:78846"/>
        <dbReference type="ChEBI" id="CHEBI:82735"/>
        <dbReference type="EC" id="3.1.1.85"/>
    </reaction>
</comment>
<keyword evidence="3 5" id="KW-0093">Biotin biosynthesis</keyword>
<comment type="caution">
    <text evidence="7">The sequence shown here is derived from an EMBL/GenBank/DDBJ whole genome shotgun (WGS) entry which is preliminary data.</text>
</comment>
<dbReference type="PANTHER" id="PTHR43194">
    <property type="entry name" value="HYDROLASE ALPHA/BETA FOLD FAMILY"/>
    <property type="match status" value="1"/>
</dbReference>
<dbReference type="EMBL" id="JSZA02000031">
    <property type="protein sequence ID" value="KHD06327.1"/>
    <property type="molecule type" value="Genomic_DNA"/>
</dbReference>
<proteinExistence type="inferred from homology"/>
<evidence type="ECO:0000313" key="8">
    <source>
        <dbReference type="Proteomes" id="UP000030428"/>
    </source>
</evidence>
<dbReference type="NCBIfam" id="TIGR01738">
    <property type="entry name" value="bioH"/>
    <property type="match status" value="1"/>
</dbReference>
<evidence type="ECO:0000256" key="3">
    <source>
        <dbReference type="ARBA" id="ARBA00022756"/>
    </source>
</evidence>
<dbReference type="HAMAP" id="MF_01260">
    <property type="entry name" value="Carboxylester"/>
    <property type="match status" value="1"/>
</dbReference>